<dbReference type="InterPro" id="IPR006913">
    <property type="entry name" value="CENP-V/GFA"/>
</dbReference>
<dbReference type="PANTHER" id="PTHR33337:SF40">
    <property type="entry name" value="CENP-V_GFA DOMAIN-CONTAINING PROTEIN-RELATED"/>
    <property type="match status" value="1"/>
</dbReference>
<reference evidence="6 7" key="1">
    <citation type="submission" date="2019-12" db="EMBL/GenBank/DDBJ databases">
        <title>Rhizobium genotypes associated with high levels of biological nitrogen fixation by grain legumes in a temperate-maritime cropping system.</title>
        <authorList>
            <person name="Maluk M."/>
            <person name="Francesc Ferrando Molina F."/>
            <person name="Lopez Del Egido L."/>
            <person name="Lafos M."/>
            <person name="Langarica-Fuentes A."/>
            <person name="Gebre Yohannes G."/>
            <person name="Young M.W."/>
            <person name="Martin P."/>
            <person name="Gantlett R."/>
            <person name="Kenicer G."/>
            <person name="Hawes C."/>
            <person name="Begg G.S."/>
            <person name="Quilliam R.S."/>
            <person name="Squire G.R."/>
            <person name="Poole P.S."/>
            <person name="Young P.W."/>
            <person name="Iannetta P.M."/>
            <person name="James E.K."/>
        </authorList>
    </citation>
    <scope>NUCLEOTIDE SEQUENCE [LARGE SCALE GENOMIC DNA]</scope>
    <source>
        <strain evidence="6 7">JHI1118</strain>
    </source>
</reference>
<dbReference type="Pfam" id="PF04828">
    <property type="entry name" value="GFA"/>
    <property type="match status" value="1"/>
</dbReference>
<evidence type="ECO:0000256" key="4">
    <source>
        <dbReference type="ARBA" id="ARBA00023239"/>
    </source>
</evidence>
<dbReference type="Proteomes" id="UP000483035">
    <property type="component" value="Unassembled WGS sequence"/>
</dbReference>
<dbReference type="PROSITE" id="PS51891">
    <property type="entry name" value="CENP_V_GFA"/>
    <property type="match status" value="1"/>
</dbReference>
<evidence type="ECO:0000256" key="1">
    <source>
        <dbReference type="ARBA" id="ARBA00005495"/>
    </source>
</evidence>
<dbReference type="RefSeq" id="WP_163991297.1">
    <property type="nucleotide sequence ID" value="NZ_WUEY01000016.1"/>
</dbReference>
<comment type="caution">
    <text evidence="6">The sequence shown here is derived from an EMBL/GenBank/DDBJ whole genome shotgun (WGS) entry which is preliminary data.</text>
</comment>
<dbReference type="SUPFAM" id="SSF51316">
    <property type="entry name" value="Mss4-like"/>
    <property type="match status" value="1"/>
</dbReference>
<comment type="similarity">
    <text evidence="1">Belongs to the Gfa family.</text>
</comment>
<dbReference type="GO" id="GO:0016846">
    <property type="term" value="F:carbon-sulfur lyase activity"/>
    <property type="evidence" value="ECO:0007669"/>
    <property type="project" value="InterPro"/>
</dbReference>
<dbReference type="AlphaFoldDB" id="A0A6L9UGE5"/>
<evidence type="ECO:0000256" key="2">
    <source>
        <dbReference type="ARBA" id="ARBA00022723"/>
    </source>
</evidence>
<evidence type="ECO:0000313" key="7">
    <source>
        <dbReference type="Proteomes" id="UP000483035"/>
    </source>
</evidence>
<protein>
    <submittedName>
        <fullName evidence="6">GFA family protein</fullName>
    </submittedName>
</protein>
<evidence type="ECO:0000313" key="6">
    <source>
        <dbReference type="EMBL" id="NEI73207.1"/>
    </source>
</evidence>
<dbReference type="Gene3D" id="3.90.1590.10">
    <property type="entry name" value="glutathione-dependent formaldehyde- activating enzyme (gfa)"/>
    <property type="match status" value="1"/>
</dbReference>
<evidence type="ECO:0000259" key="5">
    <source>
        <dbReference type="PROSITE" id="PS51891"/>
    </source>
</evidence>
<sequence>MSTLMGSCRCGQVRVAVRGPPRRIGICHCTDCRQESGSAFTFFAVWPSGQFEYKGETTEFSGRQFCPRCGSRVFSANEVEAEIKLGILTEAPTTLIPTYELWIKRREPWLRPIEGAEQYEEDKS</sequence>
<name>A0A6L9UGE5_9HYPH</name>
<organism evidence="6 7">
    <name type="scientific">Rhizobium lusitanum</name>
    <dbReference type="NCBI Taxonomy" id="293958"/>
    <lineage>
        <taxon>Bacteria</taxon>
        <taxon>Pseudomonadati</taxon>
        <taxon>Pseudomonadota</taxon>
        <taxon>Alphaproteobacteria</taxon>
        <taxon>Hyphomicrobiales</taxon>
        <taxon>Rhizobiaceae</taxon>
        <taxon>Rhizobium/Agrobacterium group</taxon>
        <taxon>Rhizobium</taxon>
    </lineage>
</organism>
<keyword evidence="3" id="KW-0862">Zinc</keyword>
<dbReference type="PANTHER" id="PTHR33337">
    <property type="entry name" value="GFA DOMAIN-CONTAINING PROTEIN"/>
    <property type="match status" value="1"/>
</dbReference>
<proteinExistence type="inferred from homology"/>
<dbReference type="EMBL" id="WUEY01000016">
    <property type="protein sequence ID" value="NEI73207.1"/>
    <property type="molecule type" value="Genomic_DNA"/>
</dbReference>
<dbReference type="GO" id="GO:0046872">
    <property type="term" value="F:metal ion binding"/>
    <property type="evidence" value="ECO:0007669"/>
    <property type="project" value="UniProtKB-KW"/>
</dbReference>
<keyword evidence="4" id="KW-0456">Lyase</keyword>
<gene>
    <name evidence="6" type="ORF">GR212_26995</name>
</gene>
<keyword evidence="2" id="KW-0479">Metal-binding</keyword>
<evidence type="ECO:0000256" key="3">
    <source>
        <dbReference type="ARBA" id="ARBA00022833"/>
    </source>
</evidence>
<dbReference type="InterPro" id="IPR011057">
    <property type="entry name" value="Mss4-like_sf"/>
</dbReference>
<feature type="domain" description="CENP-V/GFA" evidence="5">
    <location>
        <begin position="4"/>
        <end position="110"/>
    </location>
</feature>
<accession>A0A6L9UGE5</accession>